<sequence length="58" mass="6442">MLCIISRWAETPIYPGSSSAAESAQQRRQFNSCILRDLFRACLAVGNVALDSKHGCIW</sequence>
<reference evidence="1 2" key="1">
    <citation type="journal article" date="2017" name="Int. J. Parasitol.">
        <title>The genome of the protozoan parasite Cystoisospora suis and a reverse vaccinology approach to identify vaccine candidates.</title>
        <authorList>
            <person name="Palmieri N."/>
            <person name="Shrestha A."/>
            <person name="Ruttkowski B."/>
            <person name="Beck T."/>
            <person name="Vogl C."/>
            <person name="Tomley F."/>
            <person name="Blake D.P."/>
            <person name="Joachim A."/>
        </authorList>
    </citation>
    <scope>NUCLEOTIDE SEQUENCE [LARGE SCALE GENOMIC DNA]</scope>
    <source>
        <strain evidence="1 2">Wien I</strain>
    </source>
</reference>
<dbReference type="GeneID" id="94427732"/>
<gene>
    <name evidence="1" type="ORF">CSUI_004328</name>
</gene>
<dbReference type="VEuPathDB" id="ToxoDB:CSUI_004328"/>
<name>A0A2C6L1C8_9APIC</name>
<comment type="caution">
    <text evidence="1">The sequence shown here is derived from an EMBL/GenBank/DDBJ whole genome shotgun (WGS) entry which is preliminary data.</text>
</comment>
<proteinExistence type="predicted"/>
<accession>A0A2C6L1C8</accession>
<evidence type="ECO:0000313" key="2">
    <source>
        <dbReference type="Proteomes" id="UP000221165"/>
    </source>
</evidence>
<organism evidence="1 2">
    <name type="scientific">Cystoisospora suis</name>
    <dbReference type="NCBI Taxonomy" id="483139"/>
    <lineage>
        <taxon>Eukaryota</taxon>
        <taxon>Sar</taxon>
        <taxon>Alveolata</taxon>
        <taxon>Apicomplexa</taxon>
        <taxon>Conoidasida</taxon>
        <taxon>Coccidia</taxon>
        <taxon>Eucoccidiorida</taxon>
        <taxon>Eimeriorina</taxon>
        <taxon>Sarcocystidae</taxon>
        <taxon>Cystoisospora</taxon>
    </lineage>
</organism>
<dbReference type="RefSeq" id="XP_067923504.1">
    <property type="nucleotide sequence ID" value="XM_068064521.1"/>
</dbReference>
<evidence type="ECO:0000313" key="1">
    <source>
        <dbReference type="EMBL" id="PHJ21825.1"/>
    </source>
</evidence>
<dbReference type="AlphaFoldDB" id="A0A2C6L1C8"/>
<dbReference type="EMBL" id="MIGC01002002">
    <property type="protein sequence ID" value="PHJ21825.1"/>
    <property type="molecule type" value="Genomic_DNA"/>
</dbReference>
<protein>
    <submittedName>
        <fullName evidence="1">Uncharacterized protein</fullName>
    </submittedName>
</protein>
<keyword evidence="2" id="KW-1185">Reference proteome</keyword>
<dbReference type="Proteomes" id="UP000221165">
    <property type="component" value="Unassembled WGS sequence"/>
</dbReference>